<dbReference type="InParanoid" id="E2C782"/>
<dbReference type="EMBL" id="GL453340">
    <property type="protein sequence ID" value="EFN76195.1"/>
    <property type="molecule type" value="Genomic_DNA"/>
</dbReference>
<keyword evidence="3" id="KW-0479">Metal-binding</keyword>
<evidence type="ECO:0000313" key="9">
    <source>
        <dbReference type="Proteomes" id="UP000008237"/>
    </source>
</evidence>
<evidence type="ECO:0000256" key="6">
    <source>
        <dbReference type="PROSITE-ProRule" id="PRU00333"/>
    </source>
</evidence>
<dbReference type="PROSITE" id="PS50970">
    <property type="entry name" value="HCY"/>
    <property type="match status" value="1"/>
</dbReference>
<keyword evidence="1 8" id="KW-0489">Methyltransferase</keyword>
<comment type="pathway">
    <text evidence="5">Amino-acid biosynthesis; L-methionine biosynthesis via de novo pathway.</text>
</comment>
<dbReference type="Proteomes" id="UP000008237">
    <property type="component" value="Unassembled WGS sequence"/>
</dbReference>
<organism evidence="9">
    <name type="scientific">Harpegnathos saltator</name>
    <name type="common">Jerdon's jumping ant</name>
    <dbReference type="NCBI Taxonomy" id="610380"/>
    <lineage>
        <taxon>Eukaryota</taxon>
        <taxon>Metazoa</taxon>
        <taxon>Ecdysozoa</taxon>
        <taxon>Arthropoda</taxon>
        <taxon>Hexapoda</taxon>
        <taxon>Insecta</taxon>
        <taxon>Pterygota</taxon>
        <taxon>Neoptera</taxon>
        <taxon>Endopterygota</taxon>
        <taxon>Hymenoptera</taxon>
        <taxon>Apocrita</taxon>
        <taxon>Aculeata</taxon>
        <taxon>Formicoidea</taxon>
        <taxon>Formicidae</taxon>
        <taxon>Ponerinae</taxon>
        <taxon>Ponerini</taxon>
        <taxon>Harpegnathos</taxon>
    </lineage>
</organism>
<dbReference type="OrthoDB" id="261426at2759"/>
<dbReference type="InterPro" id="IPR036589">
    <property type="entry name" value="HCY_dom_sf"/>
</dbReference>
<dbReference type="SUPFAM" id="SSF82282">
    <property type="entry name" value="Homocysteine S-methyltransferase"/>
    <property type="match status" value="1"/>
</dbReference>
<dbReference type="InterPro" id="IPR003726">
    <property type="entry name" value="HCY_dom"/>
</dbReference>
<dbReference type="GO" id="GO:0032259">
    <property type="term" value="P:methylation"/>
    <property type="evidence" value="ECO:0007669"/>
    <property type="project" value="UniProtKB-KW"/>
</dbReference>
<reference evidence="8 9" key="1">
    <citation type="journal article" date="2010" name="Science">
        <title>Genomic comparison of the ants Camponotus floridanus and Harpegnathos saltator.</title>
        <authorList>
            <person name="Bonasio R."/>
            <person name="Zhang G."/>
            <person name="Ye C."/>
            <person name="Mutti N.S."/>
            <person name="Fang X."/>
            <person name="Qin N."/>
            <person name="Donahue G."/>
            <person name="Yang P."/>
            <person name="Li Q."/>
            <person name="Li C."/>
            <person name="Zhang P."/>
            <person name="Huang Z."/>
            <person name="Berger S.L."/>
            <person name="Reinberg D."/>
            <person name="Wang J."/>
            <person name="Liebig J."/>
        </authorList>
    </citation>
    <scope>NUCLEOTIDE SEQUENCE [LARGE SCALE GENOMIC DNA]</scope>
    <source>
        <strain evidence="8 9">R22 G/1</strain>
    </source>
</reference>
<evidence type="ECO:0000256" key="1">
    <source>
        <dbReference type="ARBA" id="ARBA00022603"/>
    </source>
</evidence>
<dbReference type="GO" id="GO:0009086">
    <property type="term" value="P:methionine biosynthetic process"/>
    <property type="evidence" value="ECO:0007669"/>
    <property type="project" value="TreeGrafter"/>
</dbReference>
<dbReference type="GO" id="GO:0046872">
    <property type="term" value="F:metal ion binding"/>
    <property type="evidence" value="ECO:0007669"/>
    <property type="project" value="UniProtKB-KW"/>
</dbReference>
<name>E2C782_HARSA</name>
<keyword evidence="2 8" id="KW-0808">Transferase</keyword>
<proteinExistence type="predicted"/>
<evidence type="ECO:0000256" key="2">
    <source>
        <dbReference type="ARBA" id="ARBA00022679"/>
    </source>
</evidence>
<keyword evidence="9" id="KW-1185">Reference proteome</keyword>
<evidence type="ECO:0000256" key="3">
    <source>
        <dbReference type="ARBA" id="ARBA00022723"/>
    </source>
</evidence>
<protein>
    <submittedName>
        <fullName evidence="8">Homocysteine S-methyltransferase</fullName>
    </submittedName>
</protein>
<feature type="domain" description="Hcy-binding" evidence="7">
    <location>
        <begin position="1"/>
        <end position="311"/>
    </location>
</feature>
<dbReference type="AlphaFoldDB" id="E2C782"/>
<dbReference type="KEGG" id="hst:105190729"/>
<accession>E2C782</accession>
<dbReference type="Gene3D" id="3.20.20.330">
    <property type="entry name" value="Homocysteine-binding-like domain"/>
    <property type="match status" value="1"/>
</dbReference>
<dbReference type="STRING" id="610380.E2C782"/>
<gene>
    <name evidence="8" type="ORF">EAI_05590</name>
</gene>
<comment type="caution">
    <text evidence="6">Lacks conserved residue(s) required for the propagation of feature annotation.</text>
</comment>
<evidence type="ECO:0000313" key="8">
    <source>
        <dbReference type="EMBL" id="EFN76195.1"/>
    </source>
</evidence>
<dbReference type="PANTHER" id="PTHR46015">
    <property type="entry name" value="ZGC:172121"/>
    <property type="match status" value="1"/>
</dbReference>
<evidence type="ECO:0000256" key="4">
    <source>
        <dbReference type="ARBA" id="ARBA00022833"/>
    </source>
</evidence>
<dbReference type="GO" id="GO:0008898">
    <property type="term" value="F:S-adenosylmethionine-homocysteine S-methyltransferase activity"/>
    <property type="evidence" value="ECO:0007669"/>
    <property type="project" value="TreeGrafter"/>
</dbReference>
<dbReference type="PANTHER" id="PTHR46015:SF1">
    <property type="entry name" value="HOMOCYSTEINE S-METHYLTRANSFERASE-LIKE ISOFORM 1"/>
    <property type="match status" value="1"/>
</dbReference>
<evidence type="ECO:0000259" key="7">
    <source>
        <dbReference type="PROSITE" id="PS50970"/>
    </source>
</evidence>
<sequence length="339" mass="38953">MMDARKEIKTIDGDFVAQLCCNLKKQANFEAVDPLVDIRIIQTNRYAIYRVHLDFLHAGATIIRTNTARISEAALSKINSNKSVRYFIKNAVLLARKAVCKYYKETRGDMQSPEIYDRNRPQIAGYCTNFLKSCFRKGLPFDYWNEVSREEMLKLHRLRIRELLKAGVDMLAIEDIHNMVELKIIVEVLRRYKSAKVWISFTCLNDVELFDGSLLLDAIKHCRRSLHSGQIIAIGAKCWMDGKELSLLKDIYNATRKDRIPLIAYINEEVLKFYQPDIMYYVKEAVKYGAKYFSGDNGGNLNEIKMISSLAHTYNIIHFTYFPDLSTSSSSSSSSSDSS</sequence>
<evidence type="ECO:0000256" key="5">
    <source>
        <dbReference type="ARBA" id="ARBA00034478"/>
    </source>
</evidence>
<dbReference type="GO" id="GO:0033528">
    <property type="term" value="P:S-methylmethionine cycle"/>
    <property type="evidence" value="ECO:0007669"/>
    <property type="project" value="TreeGrafter"/>
</dbReference>
<dbReference type="InterPro" id="IPR051486">
    <property type="entry name" value="Hcy_S-methyltransferase"/>
</dbReference>
<dbReference type="Pfam" id="PF02574">
    <property type="entry name" value="S-methyl_trans"/>
    <property type="match status" value="1"/>
</dbReference>
<keyword evidence="4" id="KW-0862">Zinc</keyword>